<dbReference type="OrthoDB" id="35302at10239"/>
<sequence length="103" mass="12307">MTDTLYSFFERRLPYPPRNVTLFISARLHHGPSCWEHLTSMSADERRTLFVFGHGRIRLERYRITEVQCTDVLKMKRVRSPSSWIASESYPDLNLNYHLDQNF</sequence>
<dbReference type="GeneID" id="11464246"/>
<dbReference type="InterPro" id="IPR020504">
    <property type="entry name" value="DUF5500"/>
</dbReference>
<dbReference type="EMBL" id="FJ483967">
    <property type="protein sequence ID" value="AEV80876.1"/>
    <property type="molecule type" value="Genomic_DNA"/>
</dbReference>
<keyword evidence="2" id="KW-1185">Reference proteome</keyword>
<protein>
    <submittedName>
        <fullName evidence="1">Protein UL19</fullName>
    </submittedName>
</protein>
<reference evidence="1" key="1">
    <citation type="submission" date="2011-12" db="EMBL/GenBank/DDBJ databases">
        <title>Comparative genomics of primate cytomegaloviruses.</title>
        <authorList>
            <person name="Davison A.J."/>
            <person name="Holton M."/>
            <person name="Dolan A."/>
            <person name="Dargan D.J."/>
            <person name="Gatherer D."/>
            <person name="Hayward G.S."/>
        </authorList>
    </citation>
    <scope>NUCLEOTIDE SEQUENCE [LARGE SCALE GENOMIC DNA]</scope>
    <source>
        <strain evidence="1">SqSHV</strain>
    </source>
</reference>
<proteinExistence type="predicted"/>
<dbReference type="RefSeq" id="YP_004940187.1">
    <property type="nucleotide sequence ID" value="NC_016448.1"/>
</dbReference>
<gene>
    <name evidence="1" type="primary">UL19</name>
</gene>
<accession>G8XSS9</accession>
<dbReference type="Pfam" id="PF17604">
    <property type="entry name" value="DUF5500"/>
    <property type="match status" value="1"/>
</dbReference>
<organism evidence="1 2">
    <name type="scientific">Saimiriine betaherpesvirus 4</name>
    <dbReference type="NCBI Taxonomy" id="1535247"/>
    <lineage>
        <taxon>Viruses</taxon>
        <taxon>Duplodnaviria</taxon>
        <taxon>Heunggongvirae</taxon>
        <taxon>Peploviricota</taxon>
        <taxon>Herviviricetes</taxon>
        <taxon>Herpesvirales</taxon>
        <taxon>Orthoherpesviridae</taxon>
        <taxon>Betaherpesvirinae</taxon>
        <taxon>Cytomegalovirus</taxon>
        <taxon>Cytomegalovirus saimiriinebeta4</taxon>
    </lineage>
</organism>
<evidence type="ECO:0000313" key="1">
    <source>
        <dbReference type="EMBL" id="AEV80876.1"/>
    </source>
</evidence>
<evidence type="ECO:0000313" key="2">
    <source>
        <dbReference type="Proteomes" id="UP000097892"/>
    </source>
</evidence>
<name>G8XSS9_9BETA</name>
<dbReference type="Proteomes" id="UP000097892">
    <property type="component" value="Segment"/>
</dbReference>
<dbReference type="KEGG" id="vg:11464246"/>